<keyword evidence="1" id="KW-0812">Transmembrane</keyword>
<dbReference type="EMBL" id="CP031337">
    <property type="protein sequence ID" value="AXK39339.1"/>
    <property type="molecule type" value="Genomic_DNA"/>
</dbReference>
<dbReference type="Proteomes" id="UP000254537">
    <property type="component" value="Chromosome"/>
</dbReference>
<name>A0A345Y5Y7_9NEIS</name>
<accession>A0A345Y5Y7</accession>
<proteinExistence type="predicted"/>
<dbReference type="AlphaFoldDB" id="A0A345Y5Y7"/>
<keyword evidence="1" id="KW-0472">Membrane</keyword>
<reference evidence="2 3" key="1">
    <citation type="submission" date="2018-07" db="EMBL/GenBank/DDBJ databases">
        <title>Crenobacter cavernae sp. nov., isolated from a karst cave.</title>
        <authorList>
            <person name="Zhu H."/>
        </authorList>
    </citation>
    <scope>NUCLEOTIDE SEQUENCE [LARGE SCALE GENOMIC DNA]</scope>
    <source>
        <strain evidence="2 3">K1W11S-77</strain>
    </source>
</reference>
<protein>
    <submittedName>
        <fullName evidence="2">Uncharacterized protein</fullName>
    </submittedName>
</protein>
<dbReference type="OrthoDB" id="9809799at2"/>
<keyword evidence="1" id="KW-1133">Transmembrane helix</keyword>
<gene>
    <name evidence="2" type="ORF">DWG20_07795</name>
</gene>
<evidence type="ECO:0000313" key="2">
    <source>
        <dbReference type="EMBL" id="AXK39339.1"/>
    </source>
</evidence>
<dbReference type="KEGG" id="ccah:DWG20_07795"/>
<feature type="transmembrane region" description="Helical" evidence="1">
    <location>
        <begin position="39"/>
        <end position="60"/>
    </location>
</feature>
<sequence>MTAQAADARIAFAYVVGVAELTFVATQVNKREQVYPLEILAFIARLYLLLCGTLEALGCYSERRWATPGR</sequence>
<organism evidence="2 3">
    <name type="scientific">Crenobacter cavernae</name>
    <dbReference type="NCBI Taxonomy" id="2290923"/>
    <lineage>
        <taxon>Bacteria</taxon>
        <taxon>Pseudomonadati</taxon>
        <taxon>Pseudomonadota</taxon>
        <taxon>Betaproteobacteria</taxon>
        <taxon>Neisseriales</taxon>
        <taxon>Neisseriaceae</taxon>
        <taxon>Crenobacter</taxon>
    </lineage>
</organism>
<dbReference type="RefSeq" id="WP_115433274.1">
    <property type="nucleotide sequence ID" value="NZ_CP031337.1"/>
</dbReference>
<evidence type="ECO:0000256" key="1">
    <source>
        <dbReference type="SAM" id="Phobius"/>
    </source>
</evidence>
<evidence type="ECO:0000313" key="3">
    <source>
        <dbReference type="Proteomes" id="UP000254537"/>
    </source>
</evidence>